<dbReference type="CDD" id="cd00317">
    <property type="entry name" value="cyclophilin"/>
    <property type="match status" value="1"/>
</dbReference>
<protein>
    <recommendedName>
        <fullName evidence="3">peptidylprolyl isomerase</fullName>
        <ecNumber evidence="3">5.2.1.8</ecNumber>
    </recommendedName>
</protein>
<dbReference type="PANTHER" id="PTHR45625:SF4">
    <property type="entry name" value="PEPTIDYLPROLYL ISOMERASE DOMAIN AND WD REPEAT-CONTAINING PROTEIN 1"/>
    <property type="match status" value="1"/>
</dbReference>
<proteinExistence type="inferred from homology"/>
<dbReference type="EC" id="5.2.1.8" evidence="3"/>
<dbReference type="Pfam" id="PF00160">
    <property type="entry name" value="Pro_isomerase"/>
    <property type="match status" value="2"/>
</dbReference>
<evidence type="ECO:0000256" key="2">
    <source>
        <dbReference type="ARBA" id="ARBA00007365"/>
    </source>
</evidence>
<dbReference type="PIRSF" id="PIRSF001467">
    <property type="entry name" value="Peptidylpro_ismrse"/>
    <property type="match status" value="1"/>
</dbReference>
<dbReference type="InterPro" id="IPR024936">
    <property type="entry name" value="Cyclophilin-type_PPIase"/>
</dbReference>
<keyword evidence="5 8" id="KW-0413">Isomerase</keyword>
<dbReference type="InterPro" id="IPR029000">
    <property type="entry name" value="Cyclophilin-like_dom_sf"/>
</dbReference>
<comment type="similarity">
    <text evidence="2">Belongs to the cyclophilin-type PPIase family.</text>
</comment>
<feature type="signal peptide" evidence="6">
    <location>
        <begin position="1"/>
        <end position="23"/>
    </location>
</feature>
<comment type="function">
    <text evidence="1">PPIases accelerate the folding of proteins. It catalyzes the cis-trans isomerization of proline imidic peptide bonds in oligopeptides.</text>
</comment>
<feature type="domain" description="PPIase cyclophilin-type" evidence="7">
    <location>
        <begin position="38"/>
        <end position="233"/>
    </location>
</feature>
<dbReference type="GO" id="GO:0016853">
    <property type="term" value="F:isomerase activity"/>
    <property type="evidence" value="ECO:0007669"/>
    <property type="project" value="UniProtKB-KW"/>
</dbReference>
<sequence length="235" mass="27041">MKMNMKKTLMWMMLMLTGTATLSAQTAADTTQHEVVMETTMGTIVLRLYNDTPLHRDNFLDRVRTGYYNGCTFQRVIRNFMIQAGNPQARQVSAGDTVQYDVEHRVPAEIRYPAHYHRRGQLCAAREGDDTNPEFASSSHDFYITWGRNFSPRQMEYYADQLRREGRAYVIPDSVMQQNYIKYGGVPHLDGGYTVFGEVIEGLDVVDRIQQTPVDHDHGDRPLEDVVILRATIRK</sequence>
<keyword evidence="9" id="KW-1185">Reference proteome</keyword>
<evidence type="ECO:0000256" key="1">
    <source>
        <dbReference type="ARBA" id="ARBA00002388"/>
    </source>
</evidence>
<dbReference type="Gene3D" id="2.40.100.10">
    <property type="entry name" value="Cyclophilin-like"/>
    <property type="match status" value="1"/>
</dbReference>
<comment type="caution">
    <text evidence="8">The sequence shown here is derived from an EMBL/GenBank/DDBJ whole genome shotgun (WGS) entry which is preliminary data.</text>
</comment>
<evidence type="ECO:0000256" key="4">
    <source>
        <dbReference type="ARBA" id="ARBA00023110"/>
    </source>
</evidence>
<dbReference type="EMBL" id="JADYTN010000015">
    <property type="protein sequence ID" value="MCF2563982.1"/>
    <property type="molecule type" value="Genomic_DNA"/>
</dbReference>
<reference evidence="8 9" key="1">
    <citation type="submission" date="2020-12" db="EMBL/GenBank/DDBJ databases">
        <title>Whole genome sequences of gut porcine anaerobes.</title>
        <authorList>
            <person name="Kubasova T."/>
            <person name="Jahodarova E."/>
            <person name="Rychlik I."/>
        </authorList>
    </citation>
    <scope>NUCLEOTIDE SEQUENCE [LARGE SCALE GENOMIC DNA]</scope>
    <source>
        <strain evidence="8 9">An925</strain>
    </source>
</reference>
<evidence type="ECO:0000313" key="9">
    <source>
        <dbReference type="Proteomes" id="UP001200470"/>
    </source>
</evidence>
<name>A0ABS9CGX0_9BACT</name>
<dbReference type="PANTHER" id="PTHR45625">
    <property type="entry name" value="PEPTIDYL-PROLYL CIS-TRANS ISOMERASE-RELATED"/>
    <property type="match status" value="1"/>
</dbReference>
<feature type="chain" id="PRO_5047331703" description="peptidylprolyl isomerase" evidence="6">
    <location>
        <begin position="24"/>
        <end position="235"/>
    </location>
</feature>
<dbReference type="SUPFAM" id="SSF50891">
    <property type="entry name" value="Cyclophilin-like"/>
    <property type="match status" value="1"/>
</dbReference>
<dbReference type="PROSITE" id="PS50072">
    <property type="entry name" value="CSA_PPIASE_2"/>
    <property type="match status" value="1"/>
</dbReference>
<accession>A0ABS9CGX0</accession>
<dbReference type="InterPro" id="IPR002130">
    <property type="entry name" value="Cyclophilin-type_PPIase_dom"/>
</dbReference>
<dbReference type="InterPro" id="IPR044666">
    <property type="entry name" value="Cyclophilin_A-like"/>
</dbReference>
<organism evidence="8 9">
    <name type="scientific">Xylanibacter brevis</name>
    <dbReference type="NCBI Taxonomy" id="83231"/>
    <lineage>
        <taxon>Bacteria</taxon>
        <taxon>Pseudomonadati</taxon>
        <taxon>Bacteroidota</taxon>
        <taxon>Bacteroidia</taxon>
        <taxon>Bacteroidales</taxon>
        <taxon>Prevotellaceae</taxon>
        <taxon>Xylanibacter</taxon>
    </lineage>
</organism>
<evidence type="ECO:0000256" key="5">
    <source>
        <dbReference type="ARBA" id="ARBA00023235"/>
    </source>
</evidence>
<dbReference type="Proteomes" id="UP001200470">
    <property type="component" value="Unassembled WGS sequence"/>
</dbReference>
<evidence type="ECO:0000256" key="3">
    <source>
        <dbReference type="ARBA" id="ARBA00013194"/>
    </source>
</evidence>
<evidence type="ECO:0000256" key="6">
    <source>
        <dbReference type="SAM" id="SignalP"/>
    </source>
</evidence>
<evidence type="ECO:0000259" key="7">
    <source>
        <dbReference type="PROSITE" id="PS50072"/>
    </source>
</evidence>
<keyword evidence="6" id="KW-0732">Signal</keyword>
<evidence type="ECO:0000313" key="8">
    <source>
        <dbReference type="EMBL" id="MCF2563982.1"/>
    </source>
</evidence>
<keyword evidence="4" id="KW-0697">Rotamase</keyword>
<gene>
    <name evidence="8" type="ORF">I6E12_07650</name>
</gene>